<sequence length="272" mass="30988">METRVLFALFFVSAVLGQESNDTASMTISDIKQRLLENHDSDSKPQGRIDLQFGLNGLWFDLDRQGILKGSVWLRLKWNDERLAWNYGEYEKYANSSEMIHVDPSQIWVPDVILFNRYDAASPMGSHKRRGAWSDALIMPNGDVIVVPNIAIEAVCEDATLTDIWAVQNCTLRFGSWTHSGYHMNISFLDIGGVVDMSDYLRTSPMAVLSNSIERKEKTYECCPEPYVSMDVKLVLQRKFVFNENGMVENPYFDMGHDHGQHHGNSNGRKTI</sequence>
<keyword evidence="1" id="KW-0732">Signal</keyword>
<organism evidence="3 4">
    <name type="scientific">Tigriopus californicus</name>
    <name type="common">Marine copepod</name>
    <dbReference type="NCBI Taxonomy" id="6832"/>
    <lineage>
        <taxon>Eukaryota</taxon>
        <taxon>Metazoa</taxon>
        <taxon>Ecdysozoa</taxon>
        <taxon>Arthropoda</taxon>
        <taxon>Crustacea</taxon>
        <taxon>Multicrustacea</taxon>
        <taxon>Hexanauplia</taxon>
        <taxon>Copepoda</taxon>
        <taxon>Harpacticoida</taxon>
        <taxon>Harpacticidae</taxon>
        <taxon>Tigriopus</taxon>
    </lineage>
</organism>
<dbReference type="InterPro" id="IPR006202">
    <property type="entry name" value="Neur_chan_lig-bd"/>
</dbReference>
<feature type="domain" description="Neurotransmitter-gated ion-channel ligand-binding" evidence="2">
    <location>
        <begin position="31"/>
        <end position="239"/>
    </location>
</feature>
<dbReference type="InterPro" id="IPR036734">
    <property type="entry name" value="Neur_chan_lig-bd_sf"/>
</dbReference>
<dbReference type="EMBL" id="VCGU01000003">
    <property type="protein sequence ID" value="TRY78499.1"/>
    <property type="molecule type" value="Genomic_DNA"/>
</dbReference>
<dbReference type="GO" id="GO:0004888">
    <property type="term" value="F:transmembrane signaling receptor activity"/>
    <property type="evidence" value="ECO:0007669"/>
    <property type="project" value="InterPro"/>
</dbReference>
<evidence type="ECO:0000256" key="1">
    <source>
        <dbReference type="SAM" id="SignalP"/>
    </source>
</evidence>
<accession>A0A553PLF8</accession>
<dbReference type="STRING" id="6832.A0A553PLF8"/>
<dbReference type="AlphaFoldDB" id="A0A553PLF8"/>
<dbReference type="GO" id="GO:0016020">
    <property type="term" value="C:membrane"/>
    <property type="evidence" value="ECO:0007669"/>
    <property type="project" value="InterPro"/>
</dbReference>
<feature type="chain" id="PRO_5021985701" description="Neurotransmitter-gated ion-channel ligand-binding domain-containing protein" evidence="1">
    <location>
        <begin position="18"/>
        <end position="272"/>
    </location>
</feature>
<dbReference type="OrthoDB" id="410315at2759"/>
<dbReference type="Pfam" id="PF02931">
    <property type="entry name" value="Neur_chan_LBD"/>
    <property type="match status" value="1"/>
</dbReference>
<feature type="signal peptide" evidence="1">
    <location>
        <begin position="1"/>
        <end position="17"/>
    </location>
</feature>
<evidence type="ECO:0000259" key="2">
    <source>
        <dbReference type="Pfam" id="PF02931"/>
    </source>
</evidence>
<gene>
    <name evidence="3" type="ORF">TCAL_11060</name>
</gene>
<proteinExistence type="predicted"/>
<dbReference type="SUPFAM" id="SSF63712">
    <property type="entry name" value="Nicotinic receptor ligand binding domain-like"/>
    <property type="match status" value="1"/>
</dbReference>
<evidence type="ECO:0000313" key="4">
    <source>
        <dbReference type="Proteomes" id="UP000318571"/>
    </source>
</evidence>
<keyword evidence="4" id="KW-1185">Reference proteome</keyword>
<name>A0A553PLF8_TIGCA</name>
<dbReference type="InterPro" id="IPR006201">
    <property type="entry name" value="Neur_channel"/>
</dbReference>
<dbReference type="Gene3D" id="2.70.170.10">
    <property type="entry name" value="Neurotransmitter-gated ion-channel ligand-binding domain"/>
    <property type="match status" value="1"/>
</dbReference>
<dbReference type="PANTHER" id="PTHR18945">
    <property type="entry name" value="NEUROTRANSMITTER GATED ION CHANNEL"/>
    <property type="match status" value="1"/>
</dbReference>
<reference evidence="3 4" key="1">
    <citation type="journal article" date="2018" name="Nat. Ecol. Evol.">
        <title>Genomic signatures of mitonuclear coevolution across populations of Tigriopus californicus.</title>
        <authorList>
            <person name="Barreto F.S."/>
            <person name="Watson E.T."/>
            <person name="Lima T.G."/>
            <person name="Willett C.S."/>
            <person name="Edmands S."/>
            <person name="Li W."/>
            <person name="Burton R.S."/>
        </authorList>
    </citation>
    <scope>NUCLEOTIDE SEQUENCE [LARGE SCALE GENOMIC DNA]</scope>
    <source>
        <strain evidence="3 4">San Diego</strain>
    </source>
</reference>
<dbReference type="OMA" id="YANSSEM"/>
<dbReference type="GO" id="GO:0005230">
    <property type="term" value="F:extracellular ligand-gated monoatomic ion channel activity"/>
    <property type="evidence" value="ECO:0007669"/>
    <property type="project" value="InterPro"/>
</dbReference>
<dbReference type="Proteomes" id="UP000318571">
    <property type="component" value="Chromosome 11"/>
</dbReference>
<evidence type="ECO:0000313" key="3">
    <source>
        <dbReference type="EMBL" id="TRY78499.1"/>
    </source>
</evidence>
<comment type="caution">
    <text evidence="3">The sequence shown here is derived from an EMBL/GenBank/DDBJ whole genome shotgun (WGS) entry which is preliminary data.</text>
</comment>
<protein>
    <recommendedName>
        <fullName evidence="2">Neurotransmitter-gated ion-channel ligand-binding domain-containing protein</fullName>
    </recommendedName>
</protein>